<name>A0A1I7ING7_9FIRM</name>
<dbReference type="RefSeq" id="WP_090472348.1">
    <property type="nucleotide sequence ID" value="NZ_FOWF01000061.1"/>
</dbReference>
<dbReference type="SUPFAM" id="SSF143011">
    <property type="entry name" value="RelE-like"/>
    <property type="match status" value="1"/>
</dbReference>
<dbReference type="Gene3D" id="3.30.2310.20">
    <property type="entry name" value="RelE-like"/>
    <property type="match status" value="1"/>
</dbReference>
<sequence length="98" mass="11573">MQIEYKNQRLRKVCTDADVARRRYGQKTAELIKQRIREIDSFDTVEEMIQFHIGRCHPLKGNRKGTYAVDLEHPLRMVFSVNGDIIEIALIEEIVDYH</sequence>
<gene>
    <name evidence="1" type="ORF">SAMN05216508_1594</name>
</gene>
<accession>A0A1I7ING7</accession>
<dbReference type="InterPro" id="IPR035093">
    <property type="entry name" value="RelE/ParE_toxin_dom_sf"/>
</dbReference>
<dbReference type="AlphaFoldDB" id="A0A1I7ING7"/>
<evidence type="ECO:0000313" key="1">
    <source>
        <dbReference type="EMBL" id="SFU74467.1"/>
    </source>
</evidence>
<protein>
    <submittedName>
        <fullName evidence="1">Proteic killer suppression protein</fullName>
    </submittedName>
</protein>
<dbReference type="EMBL" id="FPBT01000059">
    <property type="protein sequence ID" value="SFU74467.1"/>
    <property type="molecule type" value="Genomic_DNA"/>
</dbReference>
<dbReference type="OrthoDB" id="9801026at2"/>
<organism evidence="1 2">
    <name type="scientific">Eubacterium pyruvativorans</name>
    <dbReference type="NCBI Taxonomy" id="155865"/>
    <lineage>
        <taxon>Bacteria</taxon>
        <taxon>Bacillati</taxon>
        <taxon>Bacillota</taxon>
        <taxon>Clostridia</taxon>
        <taxon>Eubacteriales</taxon>
        <taxon>Eubacteriaceae</taxon>
        <taxon>Eubacterium</taxon>
    </lineage>
</organism>
<evidence type="ECO:0000313" key="2">
    <source>
        <dbReference type="Proteomes" id="UP000198817"/>
    </source>
</evidence>
<keyword evidence="2" id="KW-1185">Reference proteome</keyword>
<reference evidence="1 2" key="1">
    <citation type="submission" date="2016-10" db="EMBL/GenBank/DDBJ databases">
        <authorList>
            <person name="de Groot N.N."/>
        </authorList>
    </citation>
    <scope>NUCLEOTIDE SEQUENCE [LARGE SCALE GENOMIC DNA]</scope>
    <source>
        <strain evidence="1 2">KHGC13</strain>
    </source>
</reference>
<dbReference type="STRING" id="155865.SAMN05216515_1614"/>
<dbReference type="Proteomes" id="UP000198817">
    <property type="component" value="Unassembled WGS sequence"/>
</dbReference>
<proteinExistence type="predicted"/>